<evidence type="ECO:0000256" key="2">
    <source>
        <dbReference type="ARBA" id="ARBA00022448"/>
    </source>
</evidence>
<evidence type="ECO:0000256" key="5">
    <source>
        <dbReference type="ARBA" id="ARBA00023136"/>
    </source>
</evidence>
<proteinExistence type="predicted"/>
<dbReference type="InterPro" id="IPR011701">
    <property type="entry name" value="MFS"/>
</dbReference>
<feature type="transmembrane region" description="Helical" evidence="7">
    <location>
        <begin position="23"/>
        <end position="43"/>
    </location>
</feature>
<comment type="subcellular location">
    <subcellularLocation>
        <location evidence="1">Cell membrane</location>
        <topology evidence="1">Multi-pass membrane protein</topology>
    </subcellularLocation>
</comment>
<dbReference type="PANTHER" id="PTHR42718:SF9">
    <property type="entry name" value="MAJOR FACILITATOR SUPERFAMILY MULTIDRUG TRANSPORTER MFSC"/>
    <property type="match status" value="1"/>
</dbReference>
<feature type="transmembrane region" description="Helical" evidence="7">
    <location>
        <begin position="350"/>
        <end position="368"/>
    </location>
</feature>
<evidence type="ECO:0000313" key="9">
    <source>
        <dbReference type="EMBL" id="GGD09502.1"/>
    </source>
</evidence>
<keyword evidence="4 7" id="KW-1133">Transmembrane helix</keyword>
<evidence type="ECO:0000256" key="6">
    <source>
        <dbReference type="SAM" id="MobiDB-lite"/>
    </source>
</evidence>
<feature type="transmembrane region" description="Helical" evidence="7">
    <location>
        <begin position="149"/>
        <end position="171"/>
    </location>
</feature>
<dbReference type="Gene3D" id="1.20.1720.10">
    <property type="entry name" value="Multidrug resistance protein D"/>
    <property type="match status" value="1"/>
</dbReference>
<reference evidence="10" key="1">
    <citation type="journal article" date="2019" name="Int. J. Syst. Evol. Microbiol.">
        <title>The Global Catalogue of Microorganisms (GCM) 10K type strain sequencing project: providing services to taxonomists for standard genome sequencing and annotation.</title>
        <authorList>
            <consortium name="The Broad Institute Genomics Platform"/>
            <consortium name="The Broad Institute Genome Sequencing Center for Infectious Disease"/>
            <person name="Wu L."/>
            <person name="Ma J."/>
        </authorList>
    </citation>
    <scope>NUCLEOTIDE SEQUENCE [LARGE SCALE GENOMIC DNA]</scope>
    <source>
        <strain evidence="10">CCM 7403</strain>
    </source>
</reference>
<dbReference type="Gene3D" id="1.20.1250.20">
    <property type="entry name" value="MFS general substrate transporter like domains"/>
    <property type="match status" value="1"/>
</dbReference>
<dbReference type="Gene3D" id="2.60.40.1120">
    <property type="entry name" value="Carboxypeptidase-like, regulatory domain"/>
    <property type="match status" value="1"/>
</dbReference>
<evidence type="ECO:0000256" key="4">
    <source>
        <dbReference type="ARBA" id="ARBA00022989"/>
    </source>
</evidence>
<feature type="transmembrane region" description="Helical" evidence="7">
    <location>
        <begin position="418"/>
        <end position="441"/>
    </location>
</feature>
<dbReference type="InterPro" id="IPR036259">
    <property type="entry name" value="MFS_trans_sf"/>
</dbReference>
<dbReference type="CDD" id="cd17504">
    <property type="entry name" value="MFS_MMR_MDR_like"/>
    <property type="match status" value="1"/>
</dbReference>
<evidence type="ECO:0000256" key="7">
    <source>
        <dbReference type="SAM" id="Phobius"/>
    </source>
</evidence>
<feature type="transmembrane region" description="Helical" evidence="7">
    <location>
        <begin position="312"/>
        <end position="338"/>
    </location>
</feature>
<feature type="transmembrane region" description="Helical" evidence="7">
    <location>
        <begin position="210"/>
        <end position="229"/>
    </location>
</feature>
<feature type="transmembrane region" description="Helical" evidence="7">
    <location>
        <begin position="374"/>
        <end position="397"/>
    </location>
</feature>
<dbReference type="RefSeq" id="WP_202977850.1">
    <property type="nucleotide sequence ID" value="NZ_BMCK01000001.1"/>
</dbReference>
<comment type="caution">
    <text evidence="9">The sequence shown here is derived from an EMBL/GenBank/DDBJ whole genome shotgun (WGS) entry which is preliminary data.</text>
</comment>
<dbReference type="SUPFAM" id="SSF49464">
    <property type="entry name" value="Carboxypeptidase regulatory domain-like"/>
    <property type="match status" value="1"/>
</dbReference>
<feature type="transmembrane region" description="Helical" evidence="7">
    <location>
        <begin position="93"/>
        <end position="115"/>
    </location>
</feature>
<dbReference type="SUPFAM" id="SSF103473">
    <property type="entry name" value="MFS general substrate transporter"/>
    <property type="match status" value="1"/>
</dbReference>
<keyword evidence="10" id="KW-1185">Reference proteome</keyword>
<dbReference type="Proteomes" id="UP000630594">
    <property type="component" value="Unassembled WGS sequence"/>
</dbReference>
<evidence type="ECO:0000259" key="8">
    <source>
        <dbReference type="PROSITE" id="PS50850"/>
    </source>
</evidence>
<dbReference type="PROSITE" id="PS50850">
    <property type="entry name" value="MFS"/>
    <property type="match status" value="1"/>
</dbReference>
<protein>
    <recommendedName>
        <fullName evidence="8">Major facilitator superfamily (MFS) profile domain-containing protein</fullName>
    </recommendedName>
</protein>
<dbReference type="PANTHER" id="PTHR42718">
    <property type="entry name" value="MAJOR FACILITATOR SUPERFAMILY MULTIDRUG TRANSPORTER MFSC"/>
    <property type="match status" value="1"/>
</dbReference>
<keyword evidence="2" id="KW-0813">Transport</keyword>
<keyword evidence="3 7" id="KW-0812">Transmembrane</keyword>
<feature type="transmembrane region" description="Helical" evidence="7">
    <location>
        <begin position="278"/>
        <end position="300"/>
    </location>
</feature>
<evidence type="ECO:0000313" key="10">
    <source>
        <dbReference type="Proteomes" id="UP000630594"/>
    </source>
</evidence>
<gene>
    <name evidence="9" type="ORF">GCM10007231_05470</name>
</gene>
<dbReference type="InterPro" id="IPR020846">
    <property type="entry name" value="MFS_dom"/>
</dbReference>
<dbReference type="InterPro" id="IPR008969">
    <property type="entry name" value="CarboxyPept-like_regulatory"/>
</dbReference>
<feature type="transmembrane region" description="Helical" evidence="7">
    <location>
        <begin position="235"/>
        <end position="257"/>
    </location>
</feature>
<keyword evidence="5 7" id="KW-0472">Membrane</keyword>
<feature type="compositionally biased region" description="Gly residues" evidence="6">
    <location>
        <begin position="672"/>
        <end position="681"/>
    </location>
</feature>
<accession>A0ABQ1Q178</accession>
<dbReference type="EMBL" id="BMCK01000001">
    <property type="protein sequence ID" value="GGD09502.1"/>
    <property type="molecule type" value="Genomic_DNA"/>
</dbReference>
<feature type="region of interest" description="Disordered" evidence="6">
    <location>
        <begin position="1"/>
        <end position="20"/>
    </location>
</feature>
<dbReference type="Pfam" id="PF13620">
    <property type="entry name" value="CarboxypepD_reg"/>
    <property type="match status" value="1"/>
</dbReference>
<feature type="transmembrane region" description="Helical" evidence="7">
    <location>
        <begin position="177"/>
        <end position="198"/>
    </location>
</feature>
<feature type="transmembrane region" description="Helical" evidence="7">
    <location>
        <begin position="453"/>
        <end position="475"/>
    </location>
</feature>
<evidence type="ECO:0000256" key="3">
    <source>
        <dbReference type="ARBA" id="ARBA00022692"/>
    </source>
</evidence>
<organism evidence="9 10">
    <name type="scientific">Nocardioides daphniae</name>
    <dbReference type="NCBI Taxonomy" id="402297"/>
    <lineage>
        <taxon>Bacteria</taxon>
        <taxon>Bacillati</taxon>
        <taxon>Actinomycetota</taxon>
        <taxon>Actinomycetes</taxon>
        <taxon>Propionibacteriales</taxon>
        <taxon>Nocardioidaceae</taxon>
        <taxon>Nocardioides</taxon>
    </lineage>
</organism>
<dbReference type="Pfam" id="PF07690">
    <property type="entry name" value="MFS_1"/>
    <property type="match status" value="2"/>
</dbReference>
<feature type="domain" description="Major facilitator superfamily (MFS) profile" evidence="8">
    <location>
        <begin position="26"/>
        <end position="480"/>
    </location>
</feature>
<name>A0ABQ1Q178_9ACTN</name>
<feature type="region of interest" description="Disordered" evidence="6">
    <location>
        <begin position="660"/>
        <end position="681"/>
    </location>
</feature>
<sequence>MSQTPSPTSPPAARPTEERQPSAGLVIGVLAAAGMAVALQQTLVVPLVPDMPQIFDTSADTASWLLTITLLTGAVATPIVTKLADMHGKRRMIVLALSVMVVGSLLLALTTSLVAAMVGRALQGLAAAVIPIGISVLRDELPPERVGFGIALMSATLGIGGALGLPLSGFLYEQAGWASLFWVSAAVTATILAAVVLVVPESPVRNPGNFDLVGAVVLSAALTALMLVISKGASWGWGSSTTLGLLVVSVLVFTAWVPMQLRRSEPMVDLRTAASRPVLLTNVASVLVTVGMMANGLLTIPMVEAPASSGHGFGVSVMTAGLLMAPSGLAMVAFAPGSGWMLNRVGGRQTLILGAVVVAASYFLRPIADGSLTAVVVVSTLCGLGAAIAFAAMPALIMSAVPITETASANGINSLMRAVGMAAASAGTAAIFSSLSTATTVDGEAVLAPTSTAFTVGFLLCGVFAAVAAVVAAFIPTRSGAVPQPGSGAEKVVRGRILLAAPAAGAQPEHVLGTVVLTCPDGQQVDWARPDFDGHFSLAFPRDGRYLLVATARGWAPRVSVTDLTAGCAPLRVTLDDRLTVSGVVTCAGSPVAGATVTMFLGSGEHTGHTTTDEAGRYEFPLPAPALYLVAAALPDTGAAHAEKIQVMAESVVADLELEPLPEPLTEAGTTVTGGSGPRPE</sequence>
<evidence type="ECO:0000256" key="1">
    <source>
        <dbReference type="ARBA" id="ARBA00004651"/>
    </source>
</evidence>
<feature type="transmembrane region" description="Helical" evidence="7">
    <location>
        <begin position="63"/>
        <end position="81"/>
    </location>
</feature>